<accession>A0AAQ3WJL0</accession>
<sequence length="89" mass="9892">MADILVLNLFPFLGNDSVLLRIKLGGGYTKRYHTSSNPTPERKDFDIQPTTVVDRCKTLTMLGITWEANIKAISHPKSTSGTPQDQMSL</sequence>
<evidence type="ECO:0000313" key="1">
    <source>
        <dbReference type="EMBL" id="WVZ64047.1"/>
    </source>
</evidence>
<protein>
    <submittedName>
        <fullName evidence="1">Uncharacterized protein</fullName>
    </submittedName>
</protein>
<name>A0AAQ3WJL0_PASNO</name>
<organism evidence="1 2">
    <name type="scientific">Paspalum notatum var. saurae</name>
    <dbReference type="NCBI Taxonomy" id="547442"/>
    <lineage>
        <taxon>Eukaryota</taxon>
        <taxon>Viridiplantae</taxon>
        <taxon>Streptophyta</taxon>
        <taxon>Embryophyta</taxon>
        <taxon>Tracheophyta</taxon>
        <taxon>Spermatophyta</taxon>
        <taxon>Magnoliopsida</taxon>
        <taxon>Liliopsida</taxon>
        <taxon>Poales</taxon>
        <taxon>Poaceae</taxon>
        <taxon>PACMAD clade</taxon>
        <taxon>Panicoideae</taxon>
        <taxon>Andropogonodae</taxon>
        <taxon>Paspaleae</taxon>
        <taxon>Paspalinae</taxon>
        <taxon>Paspalum</taxon>
    </lineage>
</organism>
<proteinExistence type="predicted"/>
<gene>
    <name evidence="1" type="ORF">U9M48_013624</name>
</gene>
<keyword evidence="2" id="KW-1185">Reference proteome</keyword>
<reference evidence="1 2" key="1">
    <citation type="submission" date="2024-02" db="EMBL/GenBank/DDBJ databases">
        <title>High-quality chromosome-scale genome assembly of Pensacola bahiagrass (Paspalum notatum Flugge var. saurae).</title>
        <authorList>
            <person name="Vega J.M."/>
            <person name="Podio M."/>
            <person name="Orjuela J."/>
            <person name="Siena L.A."/>
            <person name="Pessino S.C."/>
            <person name="Combes M.C."/>
            <person name="Mariac C."/>
            <person name="Albertini E."/>
            <person name="Pupilli F."/>
            <person name="Ortiz J.P.A."/>
            <person name="Leblanc O."/>
        </authorList>
    </citation>
    <scope>NUCLEOTIDE SEQUENCE [LARGE SCALE GENOMIC DNA]</scope>
    <source>
        <strain evidence="1">R1</strain>
        <tissue evidence="1">Leaf</tissue>
    </source>
</reference>
<dbReference type="Proteomes" id="UP001341281">
    <property type="component" value="Chromosome 03"/>
</dbReference>
<dbReference type="EMBL" id="CP144747">
    <property type="protein sequence ID" value="WVZ64047.1"/>
    <property type="molecule type" value="Genomic_DNA"/>
</dbReference>
<evidence type="ECO:0000313" key="2">
    <source>
        <dbReference type="Proteomes" id="UP001341281"/>
    </source>
</evidence>
<dbReference type="AlphaFoldDB" id="A0AAQ3WJL0"/>